<gene>
    <name evidence="6" type="primary">htrA</name>
    <name evidence="6" type="ORF">CLCY_3c01490</name>
</gene>
<accession>A0A0J8DC95</accession>
<dbReference type="PROSITE" id="PS50106">
    <property type="entry name" value="PDZ"/>
    <property type="match status" value="1"/>
</dbReference>
<dbReference type="InterPro" id="IPR043504">
    <property type="entry name" value="Peptidase_S1_PA_chymotrypsin"/>
</dbReference>
<dbReference type="OrthoDB" id="9758917at2"/>
<evidence type="ECO:0000313" key="7">
    <source>
        <dbReference type="Proteomes" id="UP000036756"/>
    </source>
</evidence>
<sequence length="375" mass="39453">MDFKEFKGGRQRSFFGYFVVGVVGAVVGAFTVLLFAPAGLFPSSSAPVQTPTTTQVQKVEGRSEKVSITTDVSTAAAAVSPSVVGVVTTKLERNLYDQTKKTQGVGSGIIVDASGYILTNNHVANMSASSITVMTSDGKEHKATPVWSDPALDLSVIKVETTGLSPAKMGDSSVITVGEPAIAIGNPLGLTFQRTVTSGIVSAINRTLEIERGVFMEDLIQTDASINPGNSGGPLLNIKGEVIGVNTAKVSTAEGIGFAVPINIIKPVLESIIATGKFEAPYIGITGFDKEISGYYGLDVKAGVYVAKLDRVGPAALAGIREKDIILQVDGKPTNTMMDFREALYLRKPGETVKVKVQDSKGATRDIDVTLKKHS</sequence>
<dbReference type="InterPro" id="IPR001478">
    <property type="entry name" value="PDZ"/>
</dbReference>
<dbReference type="PATRIC" id="fig|1121307.3.peg.1501"/>
<comment type="similarity">
    <text evidence="1">Belongs to the peptidase S1C family.</text>
</comment>
<keyword evidence="2 6" id="KW-0645">Protease</keyword>
<evidence type="ECO:0000313" key="6">
    <source>
        <dbReference type="EMBL" id="KMT21878.1"/>
    </source>
</evidence>
<dbReference type="PANTHER" id="PTHR43343">
    <property type="entry name" value="PEPTIDASE S12"/>
    <property type="match status" value="1"/>
</dbReference>
<evidence type="ECO:0000256" key="4">
    <source>
        <dbReference type="SAM" id="Phobius"/>
    </source>
</evidence>
<dbReference type="RefSeq" id="WP_082141750.1">
    <property type="nucleotide sequence ID" value="NZ_LFVU01000026.1"/>
</dbReference>
<protein>
    <submittedName>
        <fullName evidence="6">Serine protease Do-like HtrA</fullName>
        <ecNumber evidence="6">3.4.21.107</ecNumber>
    </submittedName>
</protein>
<dbReference type="Pfam" id="PF13365">
    <property type="entry name" value="Trypsin_2"/>
    <property type="match status" value="1"/>
</dbReference>
<dbReference type="InterPro" id="IPR051201">
    <property type="entry name" value="Chloro_Bact_Ser_Proteases"/>
</dbReference>
<reference evidence="6 7" key="1">
    <citation type="submission" date="2015-06" db="EMBL/GenBank/DDBJ databases">
        <title>Draft genome sequence of the purine-degrading Clostridium cylindrosporum HC-1 (DSM 605).</title>
        <authorList>
            <person name="Poehlein A."/>
            <person name="Schiel-Bengelsdorf B."/>
            <person name="Bengelsdorf F."/>
            <person name="Daniel R."/>
            <person name="Duerre P."/>
        </authorList>
    </citation>
    <scope>NUCLEOTIDE SEQUENCE [LARGE SCALE GENOMIC DNA]</scope>
    <source>
        <strain evidence="6 7">DSM 605</strain>
    </source>
</reference>
<dbReference type="GO" id="GO:0004252">
    <property type="term" value="F:serine-type endopeptidase activity"/>
    <property type="evidence" value="ECO:0007669"/>
    <property type="project" value="InterPro"/>
</dbReference>
<feature type="domain" description="PDZ" evidence="5">
    <location>
        <begin position="285"/>
        <end position="361"/>
    </location>
</feature>
<name>A0A0J8DC95_CLOCY</name>
<dbReference type="STRING" id="1121307.CLCY_3c01490"/>
<proteinExistence type="inferred from homology"/>
<dbReference type="GO" id="GO:0006508">
    <property type="term" value="P:proteolysis"/>
    <property type="evidence" value="ECO:0007669"/>
    <property type="project" value="UniProtKB-KW"/>
</dbReference>
<organism evidence="6 7">
    <name type="scientific">Clostridium cylindrosporum DSM 605</name>
    <dbReference type="NCBI Taxonomy" id="1121307"/>
    <lineage>
        <taxon>Bacteria</taxon>
        <taxon>Bacillati</taxon>
        <taxon>Bacillota</taxon>
        <taxon>Clostridia</taxon>
        <taxon>Eubacteriales</taxon>
        <taxon>Clostridiaceae</taxon>
        <taxon>Clostridium</taxon>
    </lineage>
</organism>
<keyword evidence="4" id="KW-1133">Transmembrane helix</keyword>
<keyword evidence="4" id="KW-0812">Transmembrane</keyword>
<evidence type="ECO:0000259" key="5">
    <source>
        <dbReference type="PROSITE" id="PS50106"/>
    </source>
</evidence>
<dbReference type="PRINTS" id="PR00834">
    <property type="entry name" value="PROTEASES2C"/>
</dbReference>
<dbReference type="PANTHER" id="PTHR43343:SF3">
    <property type="entry name" value="PROTEASE DO-LIKE 8, CHLOROPLASTIC"/>
    <property type="match status" value="1"/>
</dbReference>
<dbReference type="InterPro" id="IPR001940">
    <property type="entry name" value="Peptidase_S1C"/>
</dbReference>
<dbReference type="AlphaFoldDB" id="A0A0J8DC95"/>
<dbReference type="Proteomes" id="UP000036756">
    <property type="component" value="Unassembled WGS sequence"/>
</dbReference>
<dbReference type="SUPFAM" id="SSF50494">
    <property type="entry name" value="Trypsin-like serine proteases"/>
    <property type="match status" value="1"/>
</dbReference>
<evidence type="ECO:0000256" key="1">
    <source>
        <dbReference type="ARBA" id="ARBA00010541"/>
    </source>
</evidence>
<feature type="transmembrane region" description="Helical" evidence="4">
    <location>
        <begin position="14"/>
        <end position="36"/>
    </location>
</feature>
<keyword evidence="4" id="KW-0472">Membrane</keyword>
<dbReference type="SMART" id="SM00228">
    <property type="entry name" value="PDZ"/>
    <property type="match status" value="1"/>
</dbReference>
<dbReference type="EMBL" id="LFVU01000026">
    <property type="protein sequence ID" value="KMT21878.1"/>
    <property type="molecule type" value="Genomic_DNA"/>
</dbReference>
<dbReference type="InterPro" id="IPR036034">
    <property type="entry name" value="PDZ_sf"/>
</dbReference>
<dbReference type="EC" id="3.4.21.107" evidence="6"/>
<keyword evidence="3 6" id="KW-0378">Hydrolase</keyword>
<comment type="caution">
    <text evidence="6">The sequence shown here is derived from an EMBL/GenBank/DDBJ whole genome shotgun (WGS) entry which is preliminary data.</text>
</comment>
<keyword evidence="7" id="KW-1185">Reference proteome</keyword>
<dbReference type="Pfam" id="PF13180">
    <property type="entry name" value="PDZ_2"/>
    <property type="match status" value="1"/>
</dbReference>
<dbReference type="Gene3D" id="2.40.10.10">
    <property type="entry name" value="Trypsin-like serine proteases"/>
    <property type="match status" value="2"/>
</dbReference>
<evidence type="ECO:0000256" key="2">
    <source>
        <dbReference type="ARBA" id="ARBA00022670"/>
    </source>
</evidence>
<dbReference type="Gene3D" id="2.30.42.10">
    <property type="match status" value="1"/>
</dbReference>
<evidence type="ECO:0000256" key="3">
    <source>
        <dbReference type="ARBA" id="ARBA00022801"/>
    </source>
</evidence>
<dbReference type="SUPFAM" id="SSF50156">
    <property type="entry name" value="PDZ domain-like"/>
    <property type="match status" value="1"/>
</dbReference>
<dbReference type="InterPro" id="IPR009003">
    <property type="entry name" value="Peptidase_S1_PA"/>
</dbReference>